<accession>A0ABX0L5E7</accession>
<keyword evidence="4" id="KW-1185">Reference proteome</keyword>
<feature type="domain" description="DUF6708" evidence="2">
    <location>
        <begin position="5"/>
        <end position="146"/>
    </location>
</feature>
<proteinExistence type="predicted"/>
<evidence type="ECO:0000313" key="3">
    <source>
        <dbReference type="EMBL" id="NHR04278.1"/>
    </source>
</evidence>
<sequence>MDGSILTADWDQVFFTQTPVTNNYWEIQGHILADDGETVLETFALPALAHGRLEKEAGKGYWEFVRRYMEEGPASVIDIITGYLPIKNQKETLAFSYHRLAFSLGSGFSPFMIMYYLMDYPGRMLAMHYSKIPQWPREIEEQCPVEPNDPYFKDASSNPK</sequence>
<gene>
    <name evidence="3" type="ORF">HA052_03620</name>
</gene>
<name>A0ABX0L5E7_9NEIS</name>
<reference evidence="3 4" key="1">
    <citation type="submission" date="2020-03" db="EMBL/GenBank/DDBJ databases">
        <title>Draft genome sequence of environmentally isolated cultures.</title>
        <authorList>
            <person name="Wilson H.S."/>
            <person name="De Leon M.E."/>
        </authorList>
    </citation>
    <scope>NUCLEOTIDE SEQUENCE [LARGE SCALE GENOMIC DNA]</scope>
    <source>
        <strain evidence="3 4">HSC-31F16</strain>
    </source>
</reference>
<dbReference type="Pfam" id="PF20455">
    <property type="entry name" value="DUF6708"/>
    <property type="match status" value="1"/>
</dbReference>
<organism evidence="3 4">
    <name type="scientific">Chromobacterium fluminis</name>
    <dbReference type="NCBI Taxonomy" id="3044269"/>
    <lineage>
        <taxon>Bacteria</taxon>
        <taxon>Pseudomonadati</taxon>
        <taxon>Pseudomonadota</taxon>
        <taxon>Betaproteobacteria</taxon>
        <taxon>Neisseriales</taxon>
        <taxon>Chromobacteriaceae</taxon>
        <taxon>Chromobacterium</taxon>
    </lineage>
</organism>
<dbReference type="EMBL" id="JAAOMA010000003">
    <property type="protein sequence ID" value="NHR04278.1"/>
    <property type="molecule type" value="Genomic_DNA"/>
</dbReference>
<dbReference type="Proteomes" id="UP001515641">
    <property type="component" value="Unassembled WGS sequence"/>
</dbReference>
<keyword evidence="1" id="KW-0472">Membrane</keyword>
<protein>
    <recommendedName>
        <fullName evidence="2">DUF6708 domain-containing protein</fullName>
    </recommendedName>
</protein>
<comment type="caution">
    <text evidence="3">The sequence shown here is derived from an EMBL/GenBank/DDBJ whole genome shotgun (WGS) entry which is preliminary data.</text>
</comment>
<evidence type="ECO:0000256" key="1">
    <source>
        <dbReference type="SAM" id="Phobius"/>
    </source>
</evidence>
<feature type="transmembrane region" description="Helical" evidence="1">
    <location>
        <begin position="100"/>
        <end position="118"/>
    </location>
</feature>
<keyword evidence="1" id="KW-0812">Transmembrane</keyword>
<keyword evidence="1" id="KW-1133">Transmembrane helix</keyword>
<evidence type="ECO:0000313" key="4">
    <source>
        <dbReference type="Proteomes" id="UP001515641"/>
    </source>
</evidence>
<dbReference type="InterPro" id="IPR046554">
    <property type="entry name" value="DUF6708"/>
</dbReference>
<evidence type="ECO:0000259" key="2">
    <source>
        <dbReference type="Pfam" id="PF20455"/>
    </source>
</evidence>